<reference evidence="1 2" key="1">
    <citation type="submission" date="2024-04" db="EMBL/GenBank/DDBJ databases">
        <title>The reference genome of an endangered Asteraceae, Deinandra increscens subsp. villosa, native to the Central Coast of California.</title>
        <authorList>
            <person name="Guilliams M."/>
            <person name="Hasenstab-Lehman K."/>
            <person name="Meyer R."/>
            <person name="Mcevoy S."/>
        </authorList>
    </citation>
    <scope>NUCLEOTIDE SEQUENCE [LARGE SCALE GENOMIC DNA]</scope>
    <source>
        <tissue evidence="1">Leaf</tissue>
    </source>
</reference>
<dbReference type="PANTHER" id="PTHR10826">
    <property type="entry name" value="COMPLEMENT COMPONENT 1"/>
    <property type="match status" value="1"/>
</dbReference>
<dbReference type="Proteomes" id="UP001408789">
    <property type="component" value="Unassembled WGS sequence"/>
</dbReference>
<keyword evidence="2" id="KW-1185">Reference proteome</keyword>
<dbReference type="PANTHER" id="PTHR10826:SF41">
    <property type="entry name" value="MITOCHONDRIAL GLYCOPROTEIN FAMILY PROTEIN"/>
    <property type="match status" value="1"/>
</dbReference>
<name>A0AAP0GQU5_9ASTR</name>
<proteinExistence type="predicted"/>
<dbReference type="InterPro" id="IPR036561">
    <property type="entry name" value="MAM33_sf"/>
</dbReference>
<dbReference type="Pfam" id="PF02330">
    <property type="entry name" value="MAM33"/>
    <property type="match status" value="1"/>
</dbReference>
<dbReference type="AlphaFoldDB" id="A0AAP0GQU5"/>
<sequence length="232" mass="26574">MAFSSSLTPTVATLLSGQRNLHRHRGGAIFIPKNHNHPKIISYNSISVSAALKCPISDEPLFGAIESSIKWSEEQIDKAGEVIPKSFPFQINDKVGQTEIFLTREYEGETIKVEVKLCHIIRAKKDDGTIRFPVVVQVCKTNEIYLEFDIFAHSDEIVIETFELHHPDLVEKPALNRFRQVGLPNADEEFVEYLKRRGVDASSMKFVYEYGLNKMDRECNQLLYRLKDFLQT</sequence>
<dbReference type="InterPro" id="IPR003428">
    <property type="entry name" value="MAM33"/>
</dbReference>
<organism evidence="1 2">
    <name type="scientific">Deinandra increscens subsp. villosa</name>
    <dbReference type="NCBI Taxonomy" id="3103831"/>
    <lineage>
        <taxon>Eukaryota</taxon>
        <taxon>Viridiplantae</taxon>
        <taxon>Streptophyta</taxon>
        <taxon>Embryophyta</taxon>
        <taxon>Tracheophyta</taxon>
        <taxon>Spermatophyta</taxon>
        <taxon>Magnoliopsida</taxon>
        <taxon>eudicotyledons</taxon>
        <taxon>Gunneridae</taxon>
        <taxon>Pentapetalae</taxon>
        <taxon>asterids</taxon>
        <taxon>campanulids</taxon>
        <taxon>Asterales</taxon>
        <taxon>Asteraceae</taxon>
        <taxon>Asteroideae</taxon>
        <taxon>Heliantheae alliance</taxon>
        <taxon>Madieae</taxon>
        <taxon>Madiinae</taxon>
        <taxon>Deinandra</taxon>
    </lineage>
</organism>
<evidence type="ECO:0000313" key="1">
    <source>
        <dbReference type="EMBL" id="KAK9059743.1"/>
    </source>
</evidence>
<dbReference type="GO" id="GO:0005759">
    <property type="term" value="C:mitochondrial matrix"/>
    <property type="evidence" value="ECO:0007669"/>
    <property type="project" value="InterPro"/>
</dbReference>
<protein>
    <submittedName>
        <fullName evidence="1">Uncharacterized protein</fullName>
    </submittedName>
</protein>
<dbReference type="Gene3D" id="3.10.280.10">
    <property type="entry name" value="Mitochondrial glycoprotein"/>
    <property type="match status" value="1"/>
</dbReference>
<gene>
    <name evidence="1" type="ORF">SSX86_020447</name>
</gene>
<accession>A0AAP0GQU5</accession>
<evidence type="ECO:0000313" key="2">
    <source>
        <dbReference type="Proteomes" id="UP001408789"/>
    </source>
</evidence>
<dbReference type="SUPFAM" id="SSF54529">
    <property type="entry name" value="Mitochondrial glycoprotein MAM33-like"/>
    <property type="match status" value="1"/>
</dbReference>
<comment type="caution">
    <text evidence="1">The sequence shown here is derived from an EMBL/GenBank/DDBJ whole genome shotgun (WGS) entry which is preliminary data.</text>
</comment>
<dbReference type="EMBL" id="JBCNJP010000020">
    <property type="protein sequence ID" value="KAK9059743.1"/>
    <property type="molecule type" value="Genomic_DNA"/>
</dbReference>